<dbReference type="SMART" id="SM00388">
    <property type="entry name" value="HisKA"/>
    <property type="match status" value="1"/>
</dbReference>
<evidence type="ECO:0000256" key="5">
    <source>
        <dbReference type="ARBA" id="ARBA00022553"/>
    </source>
</evidence>
<evidence type="ECO:0000256" key="3">
    <source>
        <dbReference type="ARBA" id="ARBA00012438"/>
    </source>
</evidence>
<dbReference type="CDD" id="cd00075">
    <property type="entry name" value="HATPase"/>
    <property type="match status" value="1"/>
</dbReference>
<dbReference type="STRING" id="586416.GZ22_11990"/>
<dbReference type="AlphaFoldDB" id="A0A285MYU5"/>
<dbReference type="OrthoDB" id="335833at2"/>
<dbReference type="Pfam" id="PF02518">
    <property type="entry name" value="HATPase_c"/>
    <property type="match status" value="1"/>
</dbReference>
<dbReference type="InterPro" id="IPR005467">
    <property type="entry name" value="His_kinase_dom"/>
</dbReference>
<gene>
    <name evidence="16" type="ORF">SAMN05421503_0094</name>
</gene>
<evidence type="ECO:0000256" key="6">
    <source>
        <dbReference type="ARBA" id="ARBA00022679"/>
    </source>
</evidence>
<keyword evidence="11 13" id="KW-0472">Membrane</keyword>
<dbReference type="Gene3D" id="3.30.565.10">
    <property type="entry name" value="Histidine kinase-like ATPase, C-terminal domain"/>
    <property type="match status" value="1"/>
</dbReference>
<dbReference type="PANTHER" id="PTHR45453:SF1">
    <property type="entry name" value="PHOSPHATE REGULON SENSOR PROTEIN PHOR"/>
    <property type="match status" value="1"/>
</dbReference>
<keyword evidence="7" id="KW-0547">Nucleotide-binding</keyword>
<dbReference type="InterPro" id="IPR003660">
    <property type="entry name" value="HAMP_dom"/>
</dbReference>
<keyword evidence="5" id="KW-0597">Phosphoprotein</keyword>
<dbReference type="GO" id="GO:0005886">
    <property type="term" value="C:plasma membrane"/>
    <property type="evidence" value="ECO:0007669"/>
    <property type="project" value="UniProtKB-SubCell"/>
</dbReference>
<dbReference type="Pfam" id="PF00672">
    <property type="entry name" value="HAMP"/>
    <property type="match status" value="1"/>
</dbReference>
<dbReference type="Pfam" id="PF00512">
    <property type="entry name" value="HisKA"/>
    <property type="match status" value="1"/>
</dbReference>
<evidence type="ECO:0000256" key="10">
    <source>
        <dbReference type="ARBA" id="ARBA00023012"/>
    </source>
</evidence>
<dbReference type="GO" id="GO:0005524">
    <property type="term" value="F:ATP binding"/>
    <property type="evidence" value="ECO:0007669"/>
    <property type="project" value="UniProtKB-KW"/>
</dbReference>
<dbReference type="InterPro" id="IPR036097">
    <property type="entry name" value="HisK_dim/P_sf"/>
</dbReference>
<feature type="domain" description="Histidine kinase" evidence="14">
    <location>
        <begin position="259"/>
        <end position="474"/>
    </location>
</feature>
<evidence type="ECO:0000256" key="7">
    <source>
        <dbReference type="ARBA" id="ARBA00022741"/>
    </source>
</evidence>
<dbReference type="EC" id="2.7.13.3" evidence="3"/>
<accession>A0A285MYU5</accession>
<dbReference type="PANTHER" id="PTHR45453">
    <property type="entry name" value="PHOSPHATE REGULON SENSOR PROTEIN PHOR"/>
    <property type="match status" value="1"/>
</dbReference>
<dbReference type="CDD" id="cd06225">
    <property type="entry name" value="HAMP"/>
    <property type="match status" value="1"/>
</dbReference>
<dbReference type="SMART" id="SM00304">
    <property type="entry name" value="HAMP"/>
    <property type="match status" value="1"/>
</dbReference>
<dbReference type="Gene3D" id="1.10.287.130">
    <property type="match status" value="1"/>
</dbReference>
<proteinExistence type="predicted"/>
<dbReference type="CDD" id="cd00082">
    <property type="entry name" value="HisKA"/>
    <property type="match status" value="1"/>
</dbReference>
<dbReference type="EMBL" id="OBEK01000001">
    <property type="protein sequence ID" value="SNZ02379.1"/>
    <property type="molecule type" value="Genomic_DNA"/>
</dbReference>
<dbReference type="PROSITE" id="PS50885">
    <property type="entry name" value="HAMP"/>
    <property type="match status" value="1"/>
</dbReference>
<evidence type="ECO:0000256" key="1">
    <source>
        <dbReference type="ARBA" id="ARBA00000085"/>
    </source>
</evidence>
<dbReference type="PRINTS" id="PR00344">
    <property type="entry name" value="BCTRLSENSOR"/>
</dbReference>
<dbReference type="InterPro" id="IPR003661">
    <property type="entry name" value="HisK_dim/P_dom"/>
</dbReference>
<evidence type="ECO:0000256" key="2">
    <source>
        <dbReference type="ARBA" id="ARBA00004651"/>
    </source>
</evidence>
<keyword evidence="6" id="KW-0808">Transferase</keyword>
<dbReference type="InterPro" id="IPR036890">
    <property type="entry name" value="HATPase_C_sf"/>
</dbReference>
<dbReference type="InterPro" id="IPR004358">
    <property type="entry name" value="Sig_transdc_His_kin-like_C"/>
</dbReference>
<feature type="coiled-coil region" evidence="12">
    <location>
        <begin position="202"/>
        <end position="229"/>
    </location>
</feature>
<dbReference type="GO" id="GO:0004721">
    <property type="term" value="F:phosphoprotein phosphatase activity"/>
    <property type="evidence" value="ECO:0007669"/>
    <property type="project" value="TreeGrafter"/>
</dbReference>
<sequence length="477" mass="53637">MKKKLQQLKPKTLNKQIVALSCLILAIILIVIGILQYILMKDFLYQNEADAIQSQLHSLPPALLNDDASDIRQPFLFDRSLAKIDTSGNYTDMSDETSLSSPRLEQEEFQAAVNNRGDKDAQYIVTDDEEGNEQLVVIIAEGRFGEITSYLQAGTKTAPLNDVINGQLQVFILLAVLALGAGSLLYTQVIKKALDPLHRIIRKVERTSAENLSERLEEETKQVEIKRLTLAFNQMVERIDRSFQSEREAKEQMQRFIADASHELRTPLTSIHGFLEVLLRGAANNPDQLYPALESMLKESQRIKKLVEDLLLLTKLDKSEGLQLQQVNLNQVLEEMQPHFEMLAGNRELLFLMKEQIAVEADRDKLKQVLLNLFYNAVQHTNPEQGVIEMQLQTNHAGAEIRVRDNGSGIPAAHVAHIFDRFYRSDSSRTRQQGGAGLGLSISHSIIKAHQGTIEVASEEGKGTIFTVLLPKKSRNL</sequence>
<evidence type="ECO:0000259" key="14">
    <source>
        <dbReference type="PROSITE" id="PS50109"/>
    </source>
</evidence>
<keyword evidence="9" id="KW-0067">ATP-binding</keyword>
<dbReference type="InterPro" id="IPR050351">
    <property type="entry name" value="BphY/WalK/GraS-like"/>
</dbReference>
<dbReference type="SMART" id="SM00387">
    <property type="entry name" value="HATPase_c"/>
    <property type="match status" value="1"/>
</dbReference>
<dbReference type="PROSITE" id="PS50109">
    <property type="entry name" value="HIS_KIN"/>
    <property type="match status" value="1"/>
</dbReference>
<keyword evidence="17" id="KW-1185">Reference proteome</keyword>
<dbReference type="Gene3D" id="6.10.340.10">
    <property type="match status" value="1"/>
</dbReference>
<evidence type="ECO:0000256" key="11">
    <source>
        <dbReference type="ARBA" id="ARBA00023136"/>
    </source>
</evidence>
<comment type="subcellular location">
    <subcellularLocation>
        <location evidence="2">Cell membrane</location>
        <topology evidence="2">Multi-pass membrane protein</topology>
    </subcellularLocation>
</comment>
<dbReference type="InterPro" id="IPR003594">
    <property type="entry name" value="HATPase_dom"/>
</dbReference>
<keyword evidence="13" id="KW-0812">Transmembrane</keyword>
<reference evidence="17" key="1">
    <citation type="submission" date="2017-09" db="EMBL/GenBank/DDBJ databases">
        <authorList>
            <person name="Varghese N."/>
            <person name="Submissions S."/>
        </authorList>
    </citation>
    <scope>NUCLEOTIDE SEQUENCE [LARGE SCALE GENOMIC DNA]</scope>
    <source>
        <strain evidence="17">CGMCC 1.8913</strain>
    </source>
</reference>
<feature type="domain" description="HAMP" evidence="15">
    <location>
        <begin position="191"/>
        <end position="244"/>
    </location>
</feature>
<keyword evidence="13" id="KW-1133">Transmembrane helix</keyword>
<organism evidence="16 17">
    <name type="scientific">Terribacillus aidingensis</name>
    <dbReference type="NCBI Taxonomy" id="586416"/>
    <lineage>
        <taxon>Bacteria</taxon>
        <taxon>Bacillati</taxon>
        <taxon>Bacillota</taxon>
        <taxon>Bacilli</taxon>
        <taxon>Bacillales</taxon>
        <taxon>Bacillaceae</taxon>
        <taxon>Terribacillus</taxon>
    </lineage>
</organism>
<evidence type="ECO:0000259" key="15">
    <source>
        <dbReference type="PROSITE" id="PS50885"/>
    </source>
</evidence>
<dbReference type="FunFam" id="1.10.287.130:FF:000001">
    <property type="entry name" value="Two-component sensor histidine kinase"/>
    <property type="match status" value="1"/>
</dbReference>
<keyword evidence="8 16" id="KW-0418">Kinase</keyword>
<evidence type="ECO:0000256" key="8">
    <source>
        <dbReference type="ARBA" id="ARBA00022777"/>
    </source>
</evidence>
<dbReference type="FunFam" id="3.30.565.10:FF:000006">
    <property type="entry name" value="Sensor histidine kinase WalK"/>
    <property type="match status" value="1"/>
</dbReference>
<evidence type="ECO:0000256" key="12">
    <source>
        <dbReference type="SAM" id="Coils"/>
    </source>
</evidence>
<dbReference type="Proteomes" id="UP000219356">
    <property type="component" value="Unassembled WGS sequence"/>
</dbReference>
<evidence type="ECO:0000256" key="13">
    <source>
        <dbReference type="SAM" id="Phobius"/>
    </source>
</evidence>
<evidence type="ECO:0000313" key="17">
    <source>
        <dbReference type="Proteomes" id="UP000219356"/>
    </source>
</evidence>
<feature type="transmembrane region" description="Helical" evidence="13">
    <location>
        <begin position="20"/>
        <end position="39"/>
    </location>
</feature>
<keyword evidence="12" id="KW-0175">Coiled coil</keyword>
<comment type="catalytic activity">
    <reaction evidence="1">
        <text>ATP + protein L-histidine = ADP + protein N-phospho-L-histidine.</text>
        <dbReference type="EC" id="2.7.13.3"/>
    </reaction>
</comment>
<protein>
    <recommendedName>
        <fullName evidence="3">histidine kinase</fullName>
        <ecNumber evidence="3">2.7.13.3</ecNumber>
    </recommendedName>
</protein>
<keyword evidence="10" id="KW-0902">Two-component regulatory system</keyword>
<evidence type="ECO:0000313" key="16">
    <source>
        <dbReference type="EMBL" id="SNZ02379.1"/>
    </source>
</evidence>
<evidence type="ECO:0000256" key="4">
    <source>
        <dbReference type="ARBA" id="ARBA00022475"/>
    </source>
</evidence>
<dbReference type="GO" id="GO:0000155">
    <property type="term" value="F:phosphorelay sensor kinase activity"/>
    <property type="evidence" value="ECO:0007669"/>
    <property type="project" value="InterPro"/>
</dbReference>
<name>A0A285MYU5_9BACI</name>
<dbReference type="RefSeq" id="WP_097038227.1">
    <property type="nucleotide sequence ID" value="NZ_OBEK01000001.1"/>
</dbReference>
<dbReference type="SUPFAM" id="SSF55874">
    <property type="entry name" value="ATPase domain of HSP90 chaperone/DNA topoisomerase II/histidine kinase"/>
    <property type="match status" value="1"/>
</dbReference>
<keyword evidence="4" id="KW-1003">Cell membrane</keyword>
<dbReference type="GO" id="GO:0016036">
    <property type="term" value="P:cellular response to phosphate starvation"/>
    <property type="evidence" value="ECO:0007669"/>
    <property type="project" value="TreeGrafter"/>
</dbReference>
<evidence type="ECO:0000256" key="9">
    <source>
        <dbReference type="ARBA" id="ARBA00022840"/>
    </source>
</evidence>
<dbReference type="SUPFAM" id="SSF47384">
    <property type="entry name" value="Homodimeric domain of signal transducing histidine kinase"/>
    <property type="match status" value="1"/>
</dbReference>